<dbReference type="SUPFAM" id="SSF57716">
    <property type="entry name" value="Glucocorticoid receptor-like (DNA-binding domain)"/>
    <property type="match status" value="1"/>
</dbReference>
<dbReference type="Pfam" id="PF05485">
    <property type="entry name" value="THAP"/>
    <property type="match status" value="1"/>
</dbReference>
<keyword evidence="1" id="KW-0479">Metal-binding</keyword>
<evidence type="ECO:0000256" key="4">
    <source>
        <dbReference type="ARBA" id="ARBA00023125"/>
    </source>
</evidence>
<keyword evidence="9" id="KW-1185">Reference proteome</keyword>
<evidence type="ECO:0000256" key="1">
    <source>
        <dbReference type="ARBA" id="ARBA00022723"/>
    </source>
</evidence>
<dbReference type="InterPro" id="IPR006612">
    <property type="entry name" value="THAP_Znf"/>
</dbReference>
<dbReference type="SMART" id="SM00980">
    <property type="entry name" value="THAP"/>
    <property type="match status" value="1"/>
</dbReference>
<feature type="domain" description="THAP-type" evidence="7">
    <location>
        <begin position="1"/>
        <end position="91"/>
    </location>
</feature>
<dbReference type="AlphaFoldDB" id="A0ABD1E1C1"/>
<protein>
    <recommendedName>
        <fullName evidence="7">THAP-type domain-containing protein</fullName>
    </recommendedName>
</protein>
<dbReference type="PANTHER" id="PTHR46927:SF3">
    <property type="entry name" value="THAP-TYPE DOMAIN-CONTAINING PROTEIN"/>
    <property type="match status" value="1"/>
</dbReference>
<dbReference type="EMBL" id="JBDJPC010000014">
    <property type="protein sequence ID" value="KAL1488469.1"/>
    <property type="molecule type" value="Genomic_DNA"/>
</dbReference>
<evidence type="ECO:0000313" key="9">
    <source>
        <dbReference type="Proteomes" id="UP001566132"/>
    </source>
</evidence>
<keyword evidence="3" id="KW-0862">Zinc</keyword>
<name>A0ABD1E1C1_HYPHA</name>
<proteinExistence type="predicted"/>
<evidence type="ECO:0000259" key="7">
    <source>
        <dbReference type="PROSITE" id="PS50950"/>
    </source>
</evidence>
<dbReference type="PANTHER" id="PTHR46927">
    <property type="entry name" value="AGAP005574-PA"/>
    <property type="match status" value="1"/>
</dbReference>
<keyword evidence="4 5" id="KW-0238">DNA-binding</keyword>
<evidence type="ECO:0000256" key="2">
    <source>
        <dbReference type="ARBA" id="ARBA00022771"/>
    </source>
</evidence>
<dbReference type="Proteomes" id="UP001566132">
    <property type="component" value="Unassembled WGS sequence"/>
</dbReference>
<dbReference type="GO" id="GO:0008270">
    <property type="term" value="F:zinc ion binding"/>
    <property type="evidence" value="ECO:0007669"/>
    <property type="project" value="UniProtKB-KW"/>
</dbReference>
<keyword evidence="2 5" id="KW-0863">Zinc-finger</keyword>
<dbReference type="Gene3D" id="6.20.210.20">
    <property type="entry name" value="THAP domain"/>
    <property type="match status" value="1"/>
</dbReference>
<dbReference type="GO" id="GO:0003677">
    <property type="term" value="F:DNA binding"/>
    <property type="evidence" value="ECO:0007669"/>
    <property type="project" value="UniProtKB-UniRule"/>
</dbReference>
<evidence type="ECO:0000256" key="6">
    <source>
        <dbReference type="SAM" id="MobiDB-lite"/>
    </source>
</evidence>
<dbReference type="PROSITE" id="PS50950">
    <property type="entry name" value="ZF_THAP"/>
    <property type="match status" value="1"/>
</dbReference>
<evidence type="ECO:0000256" key="3">
    <source>
        <dbReference type="ARBA" id="ARBA00022833"/>
    </source>
</evidence>
<dbReference type="InterPro" id="IPR052224">
    <property type="entry name" value="THAP_domain_protein"/>
</dbReference>
<comment type="caution">
    <text evidence="8">The sequence shown here is derived from an EMBL/GenBank/DDBJ whole genome shotgun (WGS) entry which is preliminary data.</text>
</comment>
<evidence type="ECO:0000256" key="5">
    <source>
        <dbReference type="PROSITE-ProRule" id="PRU00309"/>
    </source>
</evidence>
<sequence length="174" mass="20099">MPGCAVSICKNYNRNTKGTGIQYFRFPKNEQLNNKWIQACRRKETINLKNACICSEHFDETCLEIPLKHRLLNYFPKNLRLLKSEAVPTRNLPHIDDGPSNSPKRRNEEHSLVLNKKQRHLEEVEILKSLSVSSVPSTKNNMNINVEVEDGPILSFTCPVNIEIFPILNWVPEF</sequence>
<evidence type="ECO:0000313" key="8">
    <source>
        <dbReference type="EMBL" id="KAL1488469.1"/>
    </source>
</evidence>
<organism evidence="8 9">
    <name type="scientific">Hypothenemus hampei</name>
    <name type="common">Coffee berry borer</name>
    <dbReference type="NCBI Taxonomy" id="57062"/>
    <lineage>
        <taxon>Eukaryota</taxon>
        <taxon>Metazoa</taxon>
        <taxon>Ecdysozoa</taxon>
        <taxon>Arthropoda</taxon>
        <taxon>Hexapoda</taxon>
        <taxon>Insecta</taxon>
        <taxon>Pterygota</taxon>
        <taxon>Neoptera</taxon>
        <taxon>Endopterygota</taxon>
        <taxon>Coleoptera</taxon>
        <taxon>Polyphaga</taxon>
        <taxon>Cucujiformia</taxon>
        <taxon>Curculionidae</taxon>
        <taxon>Scolytinae</taxon>
        <taxon>Hypothenemus</taxon>
    </lineage>
</organism>
<feature type="region of interest" description="Disordered" evidence="6">
    <location>
        <begin position="90"/>
        <end position="111"/>
    </location>
</feature>
<gene>
    <name evidence="8" type="ORF">ABEB36_014940</name>
</gene>
<accession>A0ABD1E1C1</accession>
<dbReference type="InterPro" id="IPR038441">
    <property type="entry name" value="THAP_Znf_sf"/>
</dbReference>
<reference evidence="8 9" key="1">
    <citation type="submission" date="2024-05" db="EMBL/GenBank/DDBJ databases">
        <title>Genetic variation in Jamaican populations of the coffee berry borer (Hypothenemus hampei).</title>
        <authorList>
            <person name="Errbii M."/>
            <person name="Myrie A."/>
        </authorList>
    </citation>
    <scope>NUCLEOTIDE SEQUENCE [LARGE SCALE GENOMIC DNA]</scope>
    <source>
        <strain evidence="8">JA-Hopewell-2020-01-JO</strain>
        <tissue evidence="8">Whole body</tissue>
    </source>
</reference>
<dbReference type="SMART" id="SM00692">
    <property type="entry name" value="DM3"/>
    <property type="match status" value="1"/>
</dbReference>